<organism evidence="1 2">
    <name type="scientific">Candidatus Faecivivens stercoravium</name>
    <dbReference type="NCBI Taxonomy" id="2840803"/>
    <lineage>
        <taxon>Bacteria</taxon>
        <taxon>Bacillati</taxon>
        <taxon>Bacillota</taxon>
        <taxon>Clostridia</taxon>
        <taxon>Eubacteriales</taxon>
        <taxon>Oscillospiraceae</taxon>
        <taxon>Oscillospiraceae incertae sedis</taxon>
        <taxon>Candidatus Faecivivens</taxon>
    </lineage>
</organism>
<proteinExistence type="predicted"/>
<evidence type="ECO:0000313" key="2">
    <source>
        <dbReference type="Proteomes" id="UP000824241"/>
    </source>
</evidence>
<reference evidence="1" key="2">
    <citation type="journal article" date="2021" name="PeerJ">
        <title>Extensive microbial diversity within the chicken gut microbiome revealed by metagenomics and culture.</title>
        <authorList>
            <person name="Gilroy R."/>
            <person name="Ravi A."/>
            <person name="Getino M."/>
            <person name="Pursley I."/>
            <person name="Horton D.L."/>
            <person name="Alikhan N.F."/>
            <person name="Baker D."/>
            <person name="Gharbi K."/>
            <person name="Hall N."/>
            <person name="Watson M."/>
            <person name="Adriaenssens E.M."/>
            <person name="Foster-Nyarko E."/>
            <person name="Jarju S."/>
            <person name="Secka A."/>
            <person name="Antonio M."/>
            <person name="Oren A."/>
            <person name="Chaudhuri R.R."/>
            <person name="La Ragione R."/>
            <person name="Hildebrand F."/>
            <person name="Pallen M.J."/>
        </authorList>
    </citation>
    <scope>NUCLEOTIDE SEQUENCE</scope>
    <source>
        <strain evidence="1">CHK189-12415</strain>
    </source>
</reference>
<name>A0A9D1DYN4_9FIRM</name>
<dbReference type="EMBL" id="DVHA01000250">
    <property type="protein sequence ID" value="HIR61451.1"/>
    <property type="molecule type" value="Genomic_DNA"/>
</dbReference>
<dbReference type="InterPro" id="IPR018755">
    <property type="entry name" value="Phage_Mu_Gp48"/>
</dbReference>
<dbReference type="Pfam" id="PF10076">
    <property type="entry name" value="Phage_Mu_Gp48"/>
    <property type="match status" value="1"/>
</dbReference>
<sequence length="169" mass="18931">MRYLDYLPDVFQETREYQALGQSAGPLVDGLREEVEAVPEEYFPTTAEELLPRWERVLGLKESGTLEERRFAVLSRLAGIRPYTIERLRRQLAASMGEGNFSAEVYPDDFLLRVTVTPSAEGLMAAMMRELRRMIPANITLEAAVGTLQKAYGYAGAVLAVSEKIEIGQ</sequence>
<reference evidence="1" key="1">
    <citation type="submission" date="2020-10" db="EMBL/GenBank/DDBJ databases">
        <authorList>
            <person name="Gilroy R."/>
        </authorList>
    </citation>
    <scope>NUCLEOTIDE SEQUENCE</scope>
    <source>
        <strain evidence="1">CHK189-12415</strain>
    </source>
</reference>
<accession>A0A9D1DYN4</accession>
<evidence type="ECO:0000313" key="1">
    <source>
        <dbReference type="EMBL" id="HIR61451.1"/>
    </source>
</evidence>
<dbReference type="Proteomes" id="UP000824241">
    <property type="component" value="Unassembled WGS sequence"/>
</dbReference>
<comment type="caution">
    <text evidence="1">The sequence shown here is derived from an EMBL/GenBank/DDBJ whole genome shotgun (WGS) entry which is preliminary data.</text>
</comment>
<gene>
    <name evidence="1" type="ORF">IAB37_07765</name>
</gene>
<dbReference type="AlphaFoldDB" id="A0A9D1DYN4"/>
<protein>
    <submittedName>
        <fullName evidence="1">DUF2313 domain-containing protein</fullName>
    </submittedName>
</protein>